<dbReference type="InterPro" id="IPR029062">
    <property type="entry name" value="Class_I_gatase-like"/>
</dbReference>
<keyword evidence="5" id="KW-1185">Reference proteome</keyword>
<evidence type="ECO:0000313" key="5">
    <source>
        <dbReference type="Proteomes" id="UP000587211"/>
    </source>
</evidence>
<comment type="caution">
    <text evidence="3">The sequence shown here is derived from an EMBL/GenBank/DDBJ whole genome shotgun (WGS) entry which is preliminary data.</text>
</comment>
<sequence>MISPKTQYRVVSGLLGGALVTSALAFAAPVATAAPAAAPGAKVVVLNDPSFVDTIALADVPTNEGHEAANMIVGLRADGHTVTELTTSTPAAITAALKGKDTLVVPELERDAWAQNIGSASRSAVKSFVRNGGTIVVASDYEDTLNTLFGYKIETTGDDGWTKRAPAGSPFRGGPASLPDNNGSNSAVISTLPAGAVVEYADSDNDNAGVFTKREGKGLVVSLGWDWYWAAPAQADGQDGGWRSILDTSVRTGIKPAVAPSNVFKLPKPAAHSRAAAVKLKLDLPGAGKIKVGPSKKGTLKTVTKKVGASGNTSVWVKPSGSTIKKLKKKLKASGKSAVATKLRVKATYTPTGGKPRTVTRVYVFKLQR</sequence>
<dbReference type="EMBL" id="JACBZN010000001">
    <property type="protein sequence ID" value="NYI36958.1"/>
    <property type="molecule type" value="Genomic_DNA"/>
</dbReference>
<feature type="region of interest" description="Disordered" evidence="1">
    <location>
        <begin position="161"/>
        <end position="180"/>
    </location>
</feature>
<keyword evidence="2" id="KW-0732">Signal</keyword>
<dbReference type="SUPFAM" id="SSF52317">
    <property type="entry name" value="Class I glutamine amidotransferase-like"/>
    <property type="match status" value="1"/>
</dbReference>
<proteinExistence type="predicted"/>
<evidence type="ECO:0000256" key="2">
    <source>
        <dbReference type="SAM" id="SignalP"/>
    </source>
</evidence>
<reference evidence="3" key="2">
    <citation type="submission" date="2020-09" db="EMBL/GenBank/DDBJ databases">
        <title>Novel species in genus Aeromicrobium.</title>
        <authorList>
            <person name="Zhang G."/>
        </authorList>
    </citation>
    <scope>NUCLEOTIDE SEQUENCE</scope>
    <source>
        <strain evidence="3">SSW1-57</strain>
    </source>
</reference>
<name>A0A8I0FV22_9ACTN</name>
<dbReference type="Proteomes" id="UP000587211">
    <property type="component" value="Unassembled WGS sequence"/>
</dbReference>
<evidence type="ECO:0000313" key="3">
    <source>
        <dbReference type="EMBL" id="MBD1269133.1"/>
    </source>
</evidence>
<dbReference type="Proteomes" id="UP000659061">
    <property type="component" value="Unassembled WGS sequence"/>
</dbReference>
<evidence type="ECO:0000313" key="4">
    <source>
        <dbReference type="EMBL" id="NYI36958.1"/>
    </source>
</evidence>
<dbReference type="AlphaFoldDB" id="A0A8I0FV22"/>
<dbReference type="EMBL" id="JACWMT010000001">
    <property type="protein sequence ID" value="MBD1269133.1"/>
    <property type="molecule type" value="Genomic_DNA"/>
</dbReference>
<accession>A0A8I0FV22</accession>
<protein>
    <submittedName>
        <fullName evidence="3">Uncharacterized protein</fullName>
    </submittedName>
</protein>
<reference evidence="4 5" key="1">
    <citation type="submission" date="2020-07" db="EMBL/GenBank/DDBJ databases">
        <title>Sequencing the genomes of 1000 actinobacteria strains.</title>
        <authorList>
            <person name="Klenk H.-P."/>
        </authorList>
    </citation>
    <scope>NUCLEOTIDE SEQUENCE [LARGE SCALE GENOMIC DNA]</scope>
    <source>
        <strain evidence="4 5">DSM 19087</strain>
    </source>
</reference>
<organism evidence="3 6">
    <name type="scientific">Aeromicrobium tamlense</name>
    <dbReference type="NCBI Taxonomy" id="375541"/>
    <lineage>
        <taxon>Bacteria</taxon>
        <taxon>Bacillati</taxon>
        <taxon>Actinomycetota</taxon>
        <taxon>Actinomycetes</taxon>
        <taxon>Propionibacteriales</taxon>
        <taxon>Nocardioidaceae</taxon>
        <taxon>Aeromicrobium</taxon>
    </lineage>
</organism>
<feature type="signal peptide" evidence="2">
    <location>
        <begin position="1"/>
        <end position="27"/>
    </location>
</feature>
<dbReference type="RefSeq" id="WP_179423038.1">
    <property type="nucleotide sequence ID" value="NZ_BAAAMP010000002.1"/>
</dbReference>
<evidence type="ECO:0000313" key="6">
    <source>
        <dbReference type="Proteomes" id="UP000659061"/>
    </source>
</evidence>
<evidence type="ECO:0000256" key="1">
    <source>
        <dbReference type="SAM" id="MobiDB-lite"/>
    </source>
</evidence>
<feature type="chain" id="PRO_5038691836" evidence="2">
    <location>
        <begin position="28"/>
        <end position="369"/>
    </location>
</feature>
<gene>
    <name evidence="4" type="ORF">BJ975_000333</name>
    <name evidence="3" type="ORF">IDH50_02705</name>
</gene>